<organism evidence="2 3">
    <name type="scientific">Niastella soli</name>
    <dbReference type="NCBI Taxonomy" id="2821487"/>
    <lineage>
        <taxon>Bacteria</taxon>
        <taxon>Pseudomonadati</taxon>
        <taxon>Bacteroidota</taxon>
        <taxon>Chitinophagia</taxon>
        <taxon>Chitinophagales</taxon>
        <taxon>Chitinophagaceae</taxon>
        <taxon>Niastella</taxon>
    </lineage>
</organism>
<evidence type="ECO:0000259" key="1">
    <source>
        <dbReference type="PROSITE" id="PS50937"/>
    </source>
</evidence>
<dbReference type="Pfam" id="PF13411">
    <property type="entry name" value="MerR_1"/>
    <property type="match status" value="1"/>
</dbReference>
<dbReference type="EMBL" id="JAGHKO010000004">
    <property type="protein sequence ID" value="MBO9202242.1"/>
    <property type="molecule type" value="Genomic_DNA"/>
</dbReference>
<dbReference type="Gene3D" id="3.40.50.280">
    <property type="entry name" value="Cobalamin-binding domain"/>
    <property type="match status" value="1"/>
</dbReference>
<dbReference type="SMART" id="SM00422">
    <property type="entry name" value="HTH_MERR"/>
    <property type="match status" value="1"/>
</dbReference>
<comment type="caution">
    <text evidence="2">The sequence shown here is derived from an EMBL/GenBank/DDBJ whole genome shotgun (WGS) entry which is preliminary data.</text>
</comment>
<dbReference type="InterPro" id="IPR036594">
    <property type="entry name" value="Meth_synthase_dom"/>
</dbReference>
<sequence length="315" mass="36325">MNLFSIRDIENLTGIKAHTLRIWEQRYNLFCPKRRESKHRFYDCEDLKHLLRIAYLYNQGHKISQIACCSAEEMTKLALEIKPDTDNYEIFINQLTEASIDLDQPRFDKILHNLVLHAGFEKSMINVLFPFQKKIGVLWLTGQVMQAHAHFARSLIIKKTMVAIDGLEKPTFTGGRRVLLFTPAGEHHDMPGGECMELPLLFMHYMLKKEGVPTVYMGKNVPLNMLETICSLQPITQLYFLIIPNLNKCDMHEYLKQFSHMFPDKEIVFSGPEACQCSCDLKNVRLLKTVEEKRAFLKEGKQVDQLTACPDVSGS</sequence>
<dbReference type="PROSITE" id="PS50937">
    <property type="entry name" value="HTH_MERR_2"/>
    <property type="match status" value="1"/>
</dbReference>
<name>A0ABS3YXJ4_9BACT</name>
<evidence type="ECO:0000313" key="2">
    <source>
        <dbReference type="EMBL" id="MBO9202242.1"/>
    </source>
</evidence>
<gene>
    <name evidence="2" type="ORF">J7I42_18295</name>
</gene>
<dbReference type="RefSeq" id="WP_209140289.1">
    <property type="nucleotide sequence ID" value="NZ_JAGHKO010000004.1"/>
</dbReference>
<proteinExistence type="predicted"/>
<dbReference type="SUPFAM" id="SSF46955">
    <property type="entry name" value="Putative DNA-binding domain"/>
    <property type="match status" value="1"/>
</dbReference>
<keyword evidence="3" id="KW-1185">Reference proteome</keyword>
<reference evidence="2 3" key="1">
    <citation type="submission" date="2021-03" db="EMBL/GenBank/DDBJ databases">
        <title>Assistant Professor.</title>
        <authorList>
            <person name="Huq M.A."/>
        </authorList>
    </citation>
    <scope>NUCLEOTIDE SEQUENCE [LARGE SCALE GENOMIC DNA]</scope>
    <source>
        <strain evidence="2 3">MAH-29</strain>
    </source>
</reference>
<dbReference type="InterPro" id="IPR009061">
    <property type="entry name" value="DNA-bd_dom_put_sf"/>
</dbReference>
<accession>A0ABS3YXJ4</accession>
<protein>
    <submittedName>
        <fullName evidence="2">MerR family transcriptional regulator</fullName>
    </submittedName>
</protein>
<dbReference type="Gene3D" id="1.10.1660.10">
    <property type="match status" value="1"/>
</dbReference>
<dbReference type="InterPro" id="IPR000551">
    <property type="entry name" value="MerR-type_HTH_dom"/>
</dbReference>
<feature type="domain" description="HTH merR-type" evidence="1">
    <location>
        <begin position="3"/>
        <end position="72"/>
    </location>
</feature>
<dbReference type="Gene3D" id="1.10.1240.10">
    <property type="entry name" value="Methionine synthase domain"/>
    <property type="match status" value="1"/>
</dbReference>
<dbReference type="CDD" id="cd01104">
    <property type="entry name" value="HTH_MlrA-CarA"/>
    <property type="match status" value="1"/>
</dbReference>
<dbReference type="Proteomes" id="UP000677244">
    <property type="component" value="Unassembled WGS sequence"/>
</dbReference>
<evidence type="ECO:0000313" key="3">
    <source>
        <dbReference type="Proteomes" id="UP000677244"/>
    </source>
</evidence>